<proteinExistence type="predicted"/>
<sequence length="58" mass="7140">LWDYEKFEIRYPKDEKELLQHEGKMEATCFCNQTAICATQPETFEVMFTFTWFFYHCN</sequence>
<accession>A0A0N4WVU1</accession>
<evidence type="ECO:0000313" key="1">
    <source>
        <dbReference type="WBParaSite" id="HPLM_0001582701-mRNA-1"/>
    </source>
</evidence>
<protein>
    <submittedName>
        <fullName evidence="1">CX domain-containing protein</fullName>
    </submittedName>
</protein>
<dbReference type="AlphaFoldDB" id="A0A0N4WVU1"/>
<name>A0A0N4WVU1_HAEPC</name>
<dbReference type="WBParaSite" id="HPLM_0001582701-mRNA-1">
    <property type="protein sequence ID" value="HPLM_0001582701-mRNA-1"/>
    <property type="gene ID" value="HPLM_0001582701"/>
</dbReference>
<organism evidence="1">
    <name type="scientific">Haemonchus placei</name>
    <name type="common">Barber's pole worm</name>
    <dbReference type="NCBI Taxonomy" id="6290"/>
    <lineage>
        <taxon>Eukaryota</taxon>
        <taxon>Metazoa</taxon>
        <taxon>Ecdysozoa</taxon>
        <taxon>Nematoda</taxon>
        <taxon>Chromadorea</taxon>
        <taxon>Rhabditida</taxon>
        <taxon>Rhabditina</taxon>
        <taxon>Rhabditomorpha</taxon>
        <taxon>Strongyloidea</taxon>
        <taxon>Trichostrongylidae</taxon>
        <taxon>Haemonchus</taxon>
    </lineage>
</organism>
<reference evidence="1" key="1">
    <citation type="submission" date="2017-02" db="UniProtKB">
        <authorList>
            <consortium name="WormBaseParasite"/>
        </authorList>
    </citation>
    <scope>IDENTIFICATION</scope>
</reference>